<evidence type="ECO:0000313" key="1">
    <source>
        <dbReference type="EMBL" id="AGA89709.1"/>
    </source>
</evidence>
<dbReference type="Proteomes" id="UP000010816">
    <property type="component" value="Chromosome"/>
</dbReference>
<keyword evidence="2" id="KW-1185">Reference proteome</keyword>
<dbReference type="GO" id="GO:0008967">
    <property type="term" value="F:phosphoglycolate phosphatase activity"/>
    <property type="evidence" value="ECO:0007669"/>
    <property type="project" value="TreeGrafter"/>
</dbReference>
<dbReference type="STRING" id="765912.Thimo_0875"/>
<reference evidence="1 2" key="1">
    <citation type="submission" date="2011-09" db="EMBL/GenBank/DDBJ databases">
        <title>Complete sequence of chromosome of Thioflavicoccus mobilis 8321.</title>
        <authorList>
            <consortium name="US DOE Joint Genome Institute"/>
            <person name="Lucas S."/>
            <person name="Han J."/>
            <person name="Lapidus A."/>
            <person name="Cheng J.-F."/>
            <person name="Goodwin L."/>
            <person name="Pitluck S."/>
            <person name="Peters L."/>
            <person name="Ovchinnikova G."/>
            <person name="Lu M."/>
            <person name="Detter J.C."/>
            <person name="Han C."/>
            <person name="Tapia R."/>
            <person name="Land M."/>
            <person name="Hauser L."/>
            <person name="Kyrpides N."/>
            <person name="Ivanova N."/>
            <person name="Pagani I."/>
            <person name="Vogl K."/>
            <person name="Liu Z."/>
            <person name="Imhoff J."/>
            <person name="Thiel V."/>
            <person name="Frigaard N.-U."/>
            <person name="Bryant D."/>
            <person name="Woyke T."/>
        </authorList>
    </citation>
    <scope>NUCLEOTIDE SEQUENCE [LARGE SCALE GENOMIC DNA]</scope>
    <source>
        <strain evidence="1 2">8321</strain>
    </source>
</reference>
<dbReference type="eggNOG" id="COG0546">
    <property type="taxonomic scope" value="Bacteria"/>
</dbReference>
<dbReference type="GO" id="GO:0005829">
    <property type="term" value="C:cytosol"/>
    <property type="evidence" value="ECO:0007669"/>
    <property type="project" value="TreeGrafter"/>
</dbReference>
<dbReference type="HOGENOM" id="CLU_072689_0_0_6"/>
<dbReference type="InterPro" id="IPR036412">
    <property type="entry name" value="HAD-like_sf"/>
</dbReference>
<proteinExistence type="predicted"/>
<dbReference type="EMBL" id="CP003051">
    <property type="protein sequence ID" value="AGA89709.1"/>
    <property type="molecule type" value="Genomic_DNA"/>
</dbReference>
<dbReference type="AlphaFoldDB" id="L0GWM8"/>
<dbReference type="InterPro" id="IPR050155">
    <property type="entry name" value="HAD-like_hydrolase_sf"/>
</dbReference>
<sequence>MLVLALDFDGVLCDSVDETGTSGWKAGGAIWDDMAADRPSPAVLDGFRRARPAIETGYQAILLMRLLLDGADPDALLADFTAREPEVLARAGRDVAALKTLFSTTRDRWLAAEPEAWAALSPLYPGVADWLRTLPADSDCFIVTTKERRFVERLLSGAGVAFASERIFGLDYGRPKEAVLAELLACHPISTVCFVEDRLATLTRCRAQPGLERVAMRLAGWGYNTMDERRTAERLSIPVWGLTDLFGSFDQEIRP</sequence>
<evidence type="ECO:0000313" key="2">
    <source>
        <dbReference type="Proteomes" id="UP000010816"/>
    </source>
</evidence>
<dbReference type="PANTHER" id="PTHR43434">
    <property type="entry name" value="PHOSPHOGLYCOLATE PHOSPHATASE"/>
    <property type="match status" value="1"/>
</dbReference>
<dbReference type="PANTHER" id="PTHR43434:SF21">
    <property type="entry name" value="SLL0295 PROTEIN"/>
    <property type="match status" value="1"/>
</dbReference>
<dbReference type="Gene3D" id="3.40.50.1000">
    <property type="entry name" value="HAD superfamily/HAD-like"/>
    <property type="match status" value="1"/>
</dbReference>
<gene>
    <name evidence="1" type="ORF">Thimo_0875</name>
</gene>
<accession>L0GWM8</accession>
<dbReference type="SUPFAM" id="SSF56784">
    <property type="entry name" value="HAD-like"/>
    <property type="match status" value="1"/>
</dbReference>
<organism evidence="1 2">
    <name type="scientific">Thioflavicoccus mobilis 8321</name>
    <dbReference type="NCBI Taxonomy" id="765912"/>
    <lineage>
        <taxon>Bacteria</taxon>
        <taxon>Pseudomonadati</taxon>
        <taxon>Pseudomonadota</taxon>
        <taxon>Gammaproteobacteria</taxon>
        <taxon>Chromatiales</taxon>
        <taxon>Chromatiaceae</taxon>
        <taxon>Thioflavicoccus</taxon>
    </lineage>
</organism>
<protein>
    <submittedName>
        <fullName evidence="1">Putative phosphatase</fullName>
    </submittedName>
</protein>
<dbReference type="GO" id="GO:0006281">
    <property type="term" value="P:DNA repair"/>
    <property type="evidence" value="ECO:0007669"/>
    <property type="project" value="TreeGrafter"/>
</dbReference>
<dbReference type="KEGG" id="tmb:Thimo_0875"/>
<dbReference type="InterPro" id="IPR023214">
    <property type="entry name" value="HAD_sf"/>
</dbReference>
<name>L0GWM8_9GAMM</name>